<organism evidence="1 2">
    <name type="scientific">Catonella morbi ATCC 51271</name>
    <dbReference type="NCBI Taxonomy" id="592026"/>
    <lineage>
        <taxon>Bacteria</taxon>
        <taxon>Bacillati</taxon>
        <taxon>Bacillota</taxon>
        <taxon>Clostridia</taxon>
        <taxon>Lachnospirales</taxon>
        <taxon>Lachnospiraceae</taxon>
        <taxon>Catonella</taxon>
    </lineage>
</organism>
<evidence type="ECO:0000313" key="2">
    <source>
        <dbReference type="Proteomes" id="UP000018227"/>
    </source>
</evidence>
<keyword evidence="2" id="KW-1185">Reference proteome</keyword>
<accession>V2Y6Z7</accession>
<dbReference type="Proteomes" id="UP000018227">
    <property type="component" value="Unassembled WGS sequence"/>
</dbReference>
<name>V2Y6Z7_9FIRM</name>
<dbReference type="RefSeq" id="WP_023354063.1">
    <property type="nucleotide sequence ID" value="NZ_KI535367.1"/>
</dbReference>
<protein>
    <recommendedName>
        <fullName evidence="3">Transcriptional regulator</fullName>
    </recommendedName>
</protein>
<dbReference type="HOGENOM" id="CLU_046979_2_1_9"/>
<evidence type="ECO:0008006" key="3">
    <source>
        <dbReference type="Google" id="ProtNLM"/>
    </source>
</evidence>
<reference evidence="1 2" key="1">
    <citation type="submission" date="2013-06" db="EMBL/GenBank/DDBJ databases">
        <authorList>
            <person name="Weinstock G."/>
            <person name="Sodergren E."/>
            <person name="Clifton S."/>
            <person name="Fulton L."/>
            <person name="Fulton B."/>
            <person name="Courtney L."/>
            <person name="Fronick C."/>
            <person name="Harrison M."/>
            <person name="Strong C."/>
            <person name="Farmer C."/>
            <person name="Delahaunty K."/>
            <person name="Markovic C."/>
            <person name="Hall O."/>
            <person name="Minx P."/>
            <person name="Tomlinson C."/>
            <person name="Mitreva M."/>
            <person name="Nelson J."/>
            <person name="Hou S."/>
            <person name="Wollam A."/>
            <person name="Pepin K.H."/>
            <person name="Johnson M."/>
            <person name="Bhonagiri V."/>
            <person name="Nash W.E."/>
            <person name="Warren W."/>
            <person name="Chinwalla A."/>
            <person name="Mardis E.R."/>
            <person name="Wilson R.K."/>
        </authorList>
    </citation>
    <scope>NUCLEOTIDE SEQUENCE [LARGE SCALE GENOMIC DNA]</scope>
    <source>
        <strain evidence="1 2">ATCC 51271</strain>
    </source>
</reference>
<dbReference type="eggNOG" id="COG4565">
    <property type="taxonomic scope" value="Bacteria"/>
</dbReference>
<evidence type="ECO:0000313" key="1">
    <source>
        <dbReference type="EMBL" id="ESL03471.1"/>
    </source>
</evidence>
<dbReference type="OrthoDB" id="4986073at2"/>
<proteinExistence type="predicted"/>
<dbReference type="EMBL" id="ACIL03000009">
    <property type="protein sequence ID" value="ESL03471.1"/>
    <property type="molecule type" value="Genomic_DNA"/>
</dbReference>
<dbReference type="STRING" id="592026.GCWU0000282_001182"/>
<comment type="caution">
    <text evidence="1">The sequence shown here is derived from an EMBL/GenBank/DDBJ whole genome shotgun (WGS) entry which is preliminary data.</text>
</comment>
<dbReference type="AlphaFoldDB" id="V2Y6Z7"/>
<sequence>MKLKIMIITSNYLYSYVKELIDKIGAEHEIDVKIYDNFSNISDIYNTYASEVDGFIVSGKIAKEAILNNKMVVRKPIVSFDITVAEIYRSIINLMLKDRNIDLNRVIFDFLIPICDEISASSVLENVEKDFFLSNIEKWNKELRLDHITVIEEQLRKEIVHLWKHNAIDYVVCQYSSIIKSLEEQGIPFYYPLPTREQMRLSIKKLITMINIDRMRGNFPVILRIDILNKNAKSADKINESAKSFFAENLIVYNSRIEDDNIKIQLTVSQFMFITDNCKTSKITKYLSDKQNGKFVVSYGIGDNFNKALENSYIAAKESILRNSSYVVDENETLIGPLDSENYLRVENNLDDNTIEIARTCNLSTTTVQKIMAITKLNQSKRITTAELSKQLTGTVRNANRILQKLVTGGYAKVILEKTTNTKGRPTKIYELDI</sequence>
<gene>
    <name evidence="1" type="ORF">GCWU0000282_001182</name>
</gene>